<evidence type="ECO:0000259" key="15">
    <source>
        <dbReference type="PROSITE" id="PS50014"/>
    </source>
</evidence>
<dbReference type="PANTHER" id="PTHR13900:SF0">
    <property type="entry name" value="TRANSCRIPTION INITIATION FACTOR TFIID SUBUNIT 1"/>
    <property type="match status" value="1"/>
</dbReference>
<evidence type="ECO:0000256" key="10">
    <source>
        <dbReference type="ARBA" id="ARBA00040102"/>
    </source>
</evidence>
<feature type="region of interest" description="Disordered" evidence="14">
    <location>
        <begin position="122"/>
        <end position="174"/>
    </location>
</feature>
<feature type="compositionally biased region" description="Acidic residues" evidence="14">
    <location>
        <begin position="1672"/>
        <end position="1686"/>
    </location>
</feature>
<feature type="region of interest" description="Disordered" evidence="14">
    <location>
        <begin position="961"/>
        <end position="980"/>
    </location>
</feature>
<dbReference type="PRINTS" id="PR00503">
    <property type="entry name" value="BROMODOMAIN"/>
</dbReference>
<dbReference type="InterPro" id="IPR022591">
    <property type="entry name" value="TAF1_HAT_dom"/>
</dbReference>
<feature type="region of interest" description="Disordered" evidence="14">
    <location>
        <begin position="1"/>
        <end position="31"/>
    </location>
</feature>
<dbReference type="SUPFAM" id="SSF47370">
    <property type="entry name" value="Bromodomain"/>
    <property type="match status" value="2"/>
</dbReference>
<proteinExistence type="inferred from homology"/>
<dbReference type="Ensembl" id="ENSPCLT00000013701.1">
    <property type="protein sequence ID" value="ENSPCLP00000010176.1"/>
    <property type="gene ID" value="ENSPCLG00000008379.1"/>
</dbReference>
<dbReference type="SMART" id="SM00297">
    <property type="entry name" value="BROMO"/>
    <property type="match status" value="2"/>
</dbReference>
<comment type="similarity">
    <text evidence="2">Belongs to the TAF1 family.</text>
</comment>
<dbReference type="Pfam" id="PF00439">
    <property type="entry name" value="Bromodomain"/>
    <property type="match status" value="2"/>
</dbReference>
<dbReference type="SUPFAM" id="SSF47055">
    <property type="entry name" value="TAF(II)230 TBP-binding fragment"/>
    <property type="match status" value="1"/>
</dbReference>
<dbReference type="InterPro" id="IPR011177">
    <property type="entry name" value="TAF1_animal"/>
</dbReference>
<dbReference type="FunFam" id="1.10.1100.10:FF:000001">
    <property type="entry name" value="Transcription initiation factor TFIID subunit"/>
    <property type="match status" value="1"/>
</dbReference>
<name>A0A669Q7X0_PHACC</name>
<feature type="compositionally biased region" description="Basic and acidic residues" evidence="14">
    <location>
        <begin position="1225"/>
        <end position="1240"/>
    </location>
</feature>
<reference evidence="16" key="2">
    <citation type="submission" date="2025-09" db="UniProtKB">
        <authorList>
            <consortium name="Ensembl"/>
        </authorList>
    </citation>
    <scope>IDENTIFICATION</scope>
</reference>
<feature type="compositionally biased region" description="Basic and acidic residues" evidence="14">
    <location>
        <begin position="1110"/>
        <end position="1140"/>
    </location>
</feature>
<comment type="subcellular location">
    <subcellularLocation>
        <location evidence="1">Nucleus</location>
    </subcellularLocation>
</comment>
<feature type="coiled-coil region" evidence="13">
    <location>
        <begin position="1465"/>
        <end position="1492"/>
    </location>
</feature>
<evidence type="ECO:0000256" key="8">
    <source>
        <dbReference type="ARBA" id="ARBA00023242"/>
    </source>
</evidence>
<feature type="compositionally biased region" description="Acidic residues" evidence="14">
    <location>
        <begin position="1725"/>
        <end position="1738"/>
    </location>
</feature>
<feature type="compositionally biased region" description="Basic and acidic residues" evidence="14">
    <location>
        <begin position="966"/>
        <end position="975"/>
    </location>
</feature>
<dbReference type="CDD" id="cd05511">
    <property type="entry name" value="Bromo_TFIID"/>
    <property type="match status" value="2"/>
</dbReference>
<dbReference type="Proteomes" id="UP000472261">
    <property type="component" value="Unplaced"/>
</dbReference>
<keyword evidence="4" id="KW-0805">Transcription regulation</keyword>
<sequence>MRTAHFRFRSGAAAAAMSDSESEEEADGGRAEPFSLAGFLFGNINEAGQLEGDSVLDKESKKHLAGLGALGLGNLITEITASEDESAEADGAQLDEEGWVKSTEDAVDYSDINEVAEDESRRYKQAMGSLQPMGRQDEDEDDYDADCEDIDSKLMPPPPPPPVPGKKEDEKDAAATVSEDGDGIILPSITAPSSAASYKVDFSSSKLTLPFAGIMQRDTSKLLPSVTELFPEFRPGKVLRFLRLFGPGKNIPSVWRSARRKRKKKHRELAQEVQIQEGEVVVESGMEGKSPWEYEFAAPPPPEQCLSDDEITMMAPVESKFSQSAGDTDKVTDTKPKVAEWRYGPAQLWYDMLGIPEDGSGFDYGFKLKEKTEQEVKGQTDEKLVDEKDDLLADEHFLMVTQLQWEDDVIWNGEDVKHKGTKTQRASLAGWLPSSMTRNATAYNAQQVSLDEDKPWYSIFPIDNEELVYGRWEDNIIWDDQAMETYLDPPVLTLDPNDENIILEIPDEKEEMTLNSPSKENKKESSLKKSRILLGKTGVIKEEPQQNMSQPEVKDPWNLSNDEFYYPKQQGLRGTFGGNIIQHSIPAVELRQPFFPTHMGPMKLRQFHRPPLKKYSFGALSQPGPHAVQPLLKHIKKKAKMREQERQASGGGEMFFMRTPQDLTGKDGDLILAEYSEENAPLMMQVGMATKIKNYYKRKPGKDPGAPDCKYGETVYCHTSPFLGSLHPGQLLQAFENNLFRAPIYLHKMPETDFLIIRTRQGYYVRELVDIFVVGQECPLYEVPGPNSKRANTHIRDFLQVFIYRLFWKSRDRPRRIRMEDIKKAFPSHSESSIRKRLKLCADFKRTGMDSNWWVLKPDFRLPTEEEIRAMVSPEQCCAYYSMIAAEQRLKDAGYGEKSFFAPEEENEEDFQMKIDDEVRTAPWNTTRAFIAAMKGKCLLEVTGVADPTGCGEGFSYVKIPNKPTQQKDDKEPQPVKKTVTGTDADLRRLSLKNAKQLLRKFGVPEEEIKKLSRWEVIDVVRTMSTEQARSGEGPMSKFARGSRFSVAEHQERYKEECQRIFDLQNKVLESTEILSTDTDSSSAEDSDFEEMGKNIENMLQNKKTSSQLSREREEQERKELQRMLLGEDRASANSHKDDDTASVTSLNSSATGRRLKIYRTFRDEDGKEYVRCETVRKPSVIDAYCRIRTTKDEEFIRKFALFDEQHREEMRKERRRIQEQLRRLKRNQEKEKLKGPPEKKPKKLKERPDLKLKCGACGAIGHMRTNKFCPLYYQTNAPPSNPVAMTEEQEEELEKTVIHNDNEELIKVEGTKIVLGKQLIESADEVRRKSLVLKFPKQQLPPKKKRRVGTTVHCDYLNRPHKSIHRRRTDPMVTLSSILEGIINDMRDLPNTYPFHTPVNPKVVKDYYKIITRPMDLQTLRENVRKRQYPSREEFREHLELIVKNSATYNGPKHSLTQISQSMLDLCDEKLKEKEDKLARLEKAINPLLDDDDQVAFSFILDNIVTQKMMAVPDSWPFHHPVNKKFVPDYYKVIANPMDLETICKNISKHKYQNRETFLDDVNLVLANSIKYNGPDSQYTKTAQEIVNICYQTLAEYDEHLTQLERDISTAKEAALEEADLESLDPMTPGPYTPQVSVQARFSLFLMPSSMVLLFVFPIQMRQGRGRLGEEDSDVDIEGFDEDDDGKPKTPAPVNADGDLADEEEGSTQQPQASVLYEDLLMSDGEDDDDGSDEEGDNPFSCTFLFLYKQVE</sequence>
<dbReference type="InterPro" id="IPR036427">
    <property type="entry name" value="Bromodomain-like_sf"/>
</dbReference>
<feature type="domain" description="Bromo" evidence="15">
    <location>
        <begin position="1511"/>
        <end position="1581"/>
    </location>
</feature>
<keyword evidence="7" id="KW-0804">Transcription</keyword>
<evidence type="ECO:0000313" key="17">
    <source>
        <dbReference type="Proteomes" id="UP000472261"/>
    </source>
</evidence>
<feature type="cross-link" description="Glycyl lysine isopeptide (Lys-Gly) (interchain with G-Cter in SUMO2)" evidence="11">
    <location>
        <position position="541"/>
    </location>
</feature>
<dbReference type="GO" id="GO:0003677">
    <property type="term" value="F:DNA binding"/>
    <property type="evidence" value="ECO:0007669"/>
    <property type="project" value="UniProtKB-KW"/>
</dbReference>
<keyword evidence="3" id="KW-0677">Repeat</keyword>
<dbReference type="InterPro" id="IPR041670">
    <property type="entry name" value="Znf-CCHC_6"/>
</dbReference>
<evidence type="ECO:0000256" key="11">
    <source>
        <dbReference type="PIRSR" id="PIRSR003047-2"/>
    </source>
</evidence>
<evidence type="ECO:0000256" key="6">
    <source>
        <dbReference type="ARBA" id="ARBA00023125"/>
    </source>
</evidence>
<evidence type="ECO:0000256" key="4">
    <source>
        <dbReference type="ARBA" id="ARBA00023015"/>
    </source>
</evidence>
<feature type="compositionally biased region" description="Pro residues" evidence="14">
    <location>
        <begin position="155"/>
        <end position="164"/>
    </location>
</feature>
<dbReference type="Pfam" id="PF12157">
    <property type="entry name" value="DUF3591"/>
    <property type="match status" value="1"/>
</dbReference>
<evidence type="ECO:0000256" key="5">
    <source>
        <dbReference type="ARBA" id="ARBA00023117"/>
    </source>
</evidence>
<keyword evidence="13" id="KW-0175">Coiled coil</keyword>
<feature type="compositionally biased region" description="Low complexity" evidence="14">
    <location>
        <begin position="9"/>
        <end position="19"/>
    </location>
</feature>
<dbReference type="InterPro" id="IPR040240">
    <property type="entry name" value="TAF1"/>
</dbReference>
<feature type="compositionally biased region" description="Acidic residues" evidence="14">
    <location>
        <begin position="137"/>
        <end position="149"/>
    </location>
</feature>
<keyword evidence="6" id="KW-0238">DNA-binding</keyword>
<dbReference type="InterPro" id="IPR009067">
    <property type="entry name" value="TAF_II_230-bd"/>
</dbReference>
<protein>
    <recommendedName>
        <fullName evidence="10">Transcription initiation factor TFIID subunit 1</fullName>
    </recommendedName>
</protein>
<feature type="cross-link" description="Glycyl lysine isopeptide (Lys-Gly) (interchain with G-Cter in SUMO2)" evidence="11">
    <location>
        <position position="554"/>
    </location>
</feature>
<reference evidence="16" key="1">
    <citation type="submission" date="2025-08" db="UniProtKB">
        <authorList>
            <consortium name="Ensembl"/>
        </authorList>
    </citation>
    <scope>IDENTIFICATION</scope>
</reference>
<keyword evidence="17" id="KW-1185">Reference proteome</keyword>
<dbReference type="InterPro" id="IPR036741">
    <property type="entry name" value="TAFII-230_TBP-bd_sf"/>
</dbReference>
<dbReference type="InterPro" id="IPR018359">
    <property type="entry name" value="Bromodomain_CS"/>
</dbReference>
<evidence type="ECO:0000256" key="1">
    <source>
        <dbReference type="ARBA" id="ARBA00004123"/>
    </source>
</evidence>
<dbReference type="GO" id="GO:0017025">
    <property type="term" value="F:TBP-class protein binding"/>
    <property type="evidence" value="ECO:0007669"/>
    <property type="project" value="InterPro"/>
</dbReference>
<dbReference type="GO" id="GO:0004402">
    <property type="term" value="F:histone acetyltransferase activity"/>
    <property type="evidence" value="ECO:0007669"/>
    <property type="project" value="InterPro"/>
</dbReference>
<keyword evidence="5 12" id="KW-0103">Bromodomain</keyword>
<evidence type="ECO:0000256" key="9">
    <source>
        <dbReference type="ARBA" id="ARBA00023306"/>
    </source>
</evidence>
<evidence type="ECO:0000256" key="3">
    <source>
        <dbReference type="ARBA" id="ARBA00022737"/>
    </source>
</evidence>
<evidence type="ECO:0000313" key="16">
    <source>
        <dbReference type="Ensembl" id="ENSPCLP00000010176.1"/>
    </source>
</evidence>
<dbReference type="PROSITE" id="PS00633">
    <property type="entry name" value="BROMODOMAIN_1"/>
    <property type="match status" value="2"/>
</dbReference>
<dbReference type="GO" id="GO:0005669">
    <property type="term" value="C:transcription factor TFIID complex"/>
    <property type="evidence" value="ECO:0007669"/>
    <property type="project" value="InterPro"/>
</dbReference>
<organism evidence="16 17">
    <name type="scientific">Phasianus colchicus</name>
    <name type="common">Common pheasant</name>
    <dbReference type="NCBI Taxonomy" id="9054"/>
    <lineage>
        <taxon>Eukaryota</taxon>
        <taxon>Metazoa</taxon>
        <taxon>Chordata</taxon>
        <taxon>Craniata</taxon>
        <taxon>Vertebrata</taxon>
        <taxon>Euteleostomi</taxon>
        <taxon>Archelosauria</taxon>
        <taxon>Archosauria</taxon>
        <taxon>Dinosauria</taxon>
        <taxon>Saurischia</taxon>
        <taxon>Theropoda</taxon>
        <taxon>Coelurosauria</taxon>
        <taxon>Aves</taxon>
        <taxon>Neognathae</taxon>
        <taxon>Galloanserae</taxon>
        <taxon>Galliformes</taxon>
        <taxon>Phasianidae</taxon>
        <taxon>Phasianinae</taxon>
        <taxon>Phasianus</taxon>
    </lineage>
</organism>
<dbReference type="GO" id="GO:0016251">
    <property type="term" value="F:RNA polymerase II general transcription initiation factor activity"/>
    <property type="evidence" value="ECO:0007669"/>
    <property type="project" value="InterPro"/>
</dbReference>
<dbReference type="PIRSF" id="PIRSF003047">
    <property type="entry name" value="TAF1_animal"/>
    <property type="match status" value="1"/>
</dbReference>
<dbReference type="InterPro" id="IPR001487">
    <property type="entry name" value="Bromodomain"/>
</dbReference>
<feature type="region of interest" description="Disordered" evidence="14">
    <location>
        <begin position="1099"/>
        <end position="1149"/>
    </location>
</feature>
<keyword evidence="8" id="KW-0539">Nucleus</keyword>
<evidence type="ECO:0000256" key="12">
    <source>
        <dbReference type="PROSITE-ProRule" id="PRU00035"/>
    </source>
</evidence>
<dbReference type="Gene3D" id="1.20.920.10">
    <property type="entry name" value="Bromodomain-like"/>
    <property type="match status" value="2"/>
</dbReference>
<dbReference type="PROSITE" id="PS50014">
    <property type="entry name" value="BROMODOMAIN_2"/>
    <property type="match status" value="2"/>
</dbReference>
<dbReference type="Pfam" id="PF15288">
    <property type="entry name" value="zf-CCHC_6"/>
    <property type="match status" value="1"/>
</dbReference>
<feature type="domain" description="Bromo" evidence="15">
    <location>
        <begin position="1388"/>
        <end position="1458"/>
    </location>
</feature>
<evidence type="ECO:0000256" key="14">
    <source>
        <dbReference type="SAM" id="MobiDB-lite"/>
    </source>
</evidence>
<dbReference type="FunFam" id="1.20.920.10:FF:000019">
    <property type="entry name" value="Transcription initiation factor TFIID subunit"/>
    <property type="match status" value="1"/>
</dbReference>
<evidence type="ECO:0000256" key="13">
    <source>
        <dbReference type="SAM" id="Coils"/>
    </source>
</evidence>
<feature type="region of interest" description="Disordered" evidence="14">
    <location>
        <begin position="1225"/>
        <end position="1247"/>
    </location>
</feature>
<feature type="region of interest" description="Disordered" evidence="14">
    <location>
        <begin position="1667"/>
        <end position="1740"/>
    </location>
</feature>
<dbReference type="PANTHER" id="PTHR13900">
    <property type="entry name" value="TRANSCRIPTION INITIATION FACTOR TFIID"/>
    <property type="match status" value="1"/>
</dbReference>
<evidence type="ECO:0000256" key="2">
    <source>
        <dbReference type="ARBA" id="ARBA00009064"/>
    </source>
</evidence>
<keyword evidence="9" id="KW-0131">Cell cycle</keyword>
<dbReference type="Gene3D" id="1.10.1100.10">
    <property type="entry name" value="TAFII-230 TBP-binding domain"/>
    <property type="match status" value="1"/>
</dbReference>
<accession>A0A669Q7X0</accession>
<evidence type="ECO:0000256" key="7">
    <source>
        <dbReference type="ARBA" id="ARBA00023163"/>
    </source>
</evidence>
<dbReference type="FunFam" id="1.20.920.10:FF:000020">
    <property type="entry name" value="Transcription initiation factor TFIID subunit"/>
    <property type="match status" value="1"/>
</dbReference>
<dbReference type="GO" id="GO:0051123">
    <property type="term" value="P:RNA polymerase II preinitiation complex assembly"/>
    <property type="evidence" value="ECO:0007669"/>
    <property type="project" value="TreeGrafter"/>
</dbReference>
<dbReference type="Pfam" id="PF09247">
    <property type="entry name" value="TBP-binding"/>
    <property type="match status" value="1"/>
</dbReference>